<feature type="transmembrane region" description="Helical" evidence="1">
    <location>
        <begin position="51"/>
        <end position="72"/>
    </location>
</feature>
<dbReference type="EMBL" id="CP000251">
    <property type="protein sequence ID" value="ABC82005.1"/>
    <property type="molecule type" value="Genomic_DNA"/>
</dbReference>
<feature type="transmembrane region" description="Helical" evidence="1">
    <location>
        <begin position="6"/>
        <end position="30"/>
    </location>
</feature>
<keyword evidence="1" id="KW-0472">Membrane</keyword>
<accession>Q2IK26</accession>
<gene>
    <name evidence="2" type="ordered locus">Adeh_2235</name>
</gene>
<dbReference type="eggNOG" id="ENOG5033NY5">
    <property type="taxonomic scope" value="Bacteria"/>
</dbReference>
<proteinExistence type="predicted"/>
<reference evidence="2 3" key="1">
    <citation type="submission" date="2006-01" db="EMBL/GenBank/DDBJ databases">
        <title>Complete sequence of Anaeromyxobacter dehalogenans 2CP-C.</title>
        <authorList>
            <consortium name="US DOE Joint Genome Institute"/>
            <person name="Copeland A."/>
            <person name="Lucas S."/>
            <person name="Lapidus A."/>
            <person name="Barry K."/>
            <person name="Detter J.C."/>
            <person name="Glavina T."/>
            <person name="Hammon N."/>
            <person name="Israni S."/>
            <person name="Pitluck S."/>
            <person name="Brettin T."/>
            <person name="Bruce D."/>
            <person name="Han C."/>
            <person name="Tapia R."/>
            <person name="Gilna P."/>
            <person name="Kiss H."/>
            <person name="Schmutz J."/>
            <person name="Larimer F."/>
            <person name="Land M."/>
            <person name="Kyrpides N."/>
            <person name="Anderson I."/>
            <person name="Sanford R.A."/>
            <person name="Ritalahti K.M."/>
            <person name="Thomas H.S."/>
            <person name="Kirby J.R."/>
            <person name="Zhulin I.B."/>
            <person name="Loeffler F.E."/>
            <person name="Richardson P."/>
        </authorList>
    </citation>
    <scope>NUCLEOTIDE SEQUENCE [LARGE SCALE GENOMIC DNA]</scope>
    <source>
        <strain evidence="2 3">2CP-C</strain>
    </source>
</reference>
<name>Q2IK26_ANADE</name>
<sequence length="191" mass="19068">MDGVYPIAVFAHVAGAVTLGVAGGIEAVALARLRRAATPDEARSWVGQLALPGRLGGLAMLAILASGIWMTVSVWGHAPWIASGFAGMVLMGALGGGVTGRWLKRVGPAVQQERGPALTPELRARLSSPVLDASLRLRAALGVGVLALMAMKPTGGPAAAILLVASMALGLAWAAGPLAAARGKGAQEGGA</sequence>
<feature type="transmembrane region" description="Helical" evidence="1">
    <location>
        <begin position="78"/>
        <end position="98"/>
    </location>
</feature>
<organism evidence="2 3">
    <name type="scientific">Anaeromyxobacter dehalogenans (strain 2CP-C)</name>
    <dbReference type="NCBI Taxonomy" id="290397"/>
    <lineage>
        <taxon>Bacteria</taxon>
        <taxon>Pseudomonadati</taxon>
        <taxon>Myxococcota</taxon>
        <taxon>Myxococcia</taxon>
        <taxon>Myxococcales</taxon>
        <taxon>Cystobacterineae</taxon>
        <taxon>Anaeromyxobacteraceae</taxon>
        <taxon>Anaeromyxobacter</taxon>
    </lineage>
</organism>
<dbReference type="HOGENOM" id="CLU_1418892_0_0_7"/>
<dbReference type="OrthoDB" id="9991592at2"/>
<dbReference type="RefSeq" id="WP_011421287.1">
    <property type="nucleotide sequence ID" value="NC_007760.1"/>
</dbReference>
<feature type="transmembrane region" description="Helical" evidence="1">
    <location>
        <begin position="157"/>
        <end position="175"/>
    </location>
</feature>
<keyword evidence="1" id="KW-1133">Transmembrane helix</keyword>
<dbReference type="Proteomes" id="UP000001935">
    <property type="component" value="Chromosome"/>
</dbReference>
<protein>
    <recommendedName>
        <fullName evidence="4">DUF2269 family protein</fullName>
    </recommendedName>
</protein>
<dbReference type="STRING" id="290397.Adeh_2235"/>
<evidence type="ECO:0000313" key="2">
    <source>
        <dbReference type="EMBL" id="ABC82005.1"/>
    </source>
</evidence>
<dbReference type="AlphaFoldDB" id="Q2IK26"/>
<evidence type="ECO:0008006" key="4">
    <source>
        <dbReference type="Google" id="ProtNLM"/>
    </source>
</evidence>
<evidence type="ECO:0000313" key="3">
    <source>
        <dbReference type="Proteomes" id="UP000001935"/>
    </source>
</evidence>
<keyword evidence="1" id="KW-0812">Transmembrane</keyword>
<evidence type="ECO:0000256" key="1">
    <source>
        <dbReference type="SAM" id="Phobius"/>
    </source>
</evidence>
<dbReference type="KEGG" id="ade:Adeh_2235"/>